<dbReference type="InterPro" id="IPR055348">
    <property type="entry name" value="DctQ"/>
</dbReference>
<evidence type="ECO:0000256" key="2">
    <source>
        <dbReference type="ARBA" id="ARBA00022448"/>
    </source>
</evidence>
<dbReference type="InterPro" id="IPR007387">
    <property type="entry name" value="TRAP_DctQ"/>
</dbReference>
<reference evidence="11 12" key="1">
    <citation type="journal article" date="2018" name="Nat. Biotechnol.">
        <title>A standardized bacterial taxonomy based on genome phylogeny substantially revises the tree of life.</title>
        <authorList>
            <person name="Parks D.H."/>
            <person name="Chuvochina M."/>
            <person name="Waite D.W."/>
            <person name="Rinke C."/>
            <person name="Skarshewski A."/>
            <person name="Chaumeil P.A."/>
            <person name="Hugenholtz P."/>
        </authorList>
    </citation>
    <scope>NUCLEOTIDE SEQUENCE [LARGE SCALE GENOMIC DNA]</scope>
    <source>
        <strain evidence="11">UBA12544</strain>
    </source>
</reference>
<proteinExistence type="inferred from homology"/>
<feature type="transmembrane region" description="Helical" evidence="9">
    <location>
        <begin position="52"/>
        <end position="69"/>
    </location>
</feature>
<feature type="domain" description="Tripartite ATP-independent periplasmic transporters DctQ component" evidence="10">
    <location>
        <begin position="27"/>
        <end position="150"/>
    </location>
</feature>
<dbReference type="Proteomes" id="UP000264445">
    <property type="component" value="Unassembled WGS sequence"/>
</dbReference>
<evidence type="ECO:0000256" key="3">
    <source>
        <dbReference type="ARBA" id="ARBA00022475"/>
    </source>
</evidence>
<evidence type="ECO:0000256" key="4">
    <source>
        <dbReference type="ARBA" id="ARBA00022519"/>
    </source>
</evidence>
<organism evidence="11 12">
    <name type="scientific">Caldanaerobacter subterraneus</name>
    <dbReference type="NCBI Taxonomy" id="911092"/>
    <lineage>
        <taxon>Bacteria</taxon>
        <taxon>Bacillati</taxon>
        <taxon>Bacillota</taxon>
        <taxon>Clostridia</taxon>
        <taxon>Thermoanaerobacterales</taxon>
        <taxon>Thermoanaerobacteraceae</taxon>
        <taxon>Caldanaerobacter</taxon>
    </lineage>
</organism>
<protein>
    <recommendedName>
        <fullName evidence="10">Tripartite ATP-independent periplasmic transporters DctQ component domain-containing protein</fullName>
    </recommendedName>
</protein>
<comment type="similarity">
    <text evidence="8">Belongs to the TRAP transporter small permease family.</text>
</comment>
<evidence type="ECO:0000256" key="1">
    <source>
        <dbReference type="ARBA" id="ARBA00004429"/>
    </source>
</evidence>
<feature type="transmembrane region" description="Helical" evidence="9">
    <location>
        <begin position="20"/>
        <end position="40"/>
    </location>
</feature>
<dbReference type="PANTHER" id="PTHR35011:SF2">
    <property type="entry name" value="2,3-DIKETO-L-GULONATE TRAP TRANSPORTER SMALL PERMEASE PROTEIN YIAM"/>
    <property type="match status" value="1"/>
</dbReference>
<comment type="caution">
    <text evidence="11">The sequence shown here is derived from an EMBL/GenBank/DDBJ whole genome shotgun (WGS) entry which is preliminary data.</text>
</comment>
<keyword evidence="7 9" id="KW-0472">Membrane</keyword>
<dbReference type="GO" id="GO:0015740">
    <property type="term" value="P:C4-dicarboxylate transport"/>
    <property type="evidence" value="ECO:0007669"/>
    <property type="project" value="TreeGrafter"/>
</dbReference>
<keyword evidence="4" id="KW-0997">Cell inner membrane</keyword>
<evidence type="ECO:0000313" key="11">
    <source>
        <dbReference type="EMBL" id="HBT49981.1"/>
    </source>
</evidence>
<dbReference type="GO" id="GO:0022857">
    <property type="term" value="F:transmembrane transporter activity"/>
    <property type="evidence" value="ECO:0007669"/>
    <property type="project" value="TreeGrafter"/>
</dbReference>
<dbReference type="RefSeq" id="WP_278429378.1">
    <property type="nucleotide sequence ID" value="NZ_DOLB01000139.1"/>
</dbReference>
<evidence type="ECO:0000313" key="12">
    <source>
        <dbReference type="Proteomes" id="UP000264445"/>
    </source>
</evidence>
<evidence type="ECO:0000256" key="8">
    <source>
        <dbReference type="ARBA" id="ARBA00038436"/>
    </source>
</evidence>
<sequence length="163" mass="18180">MKEKLKNLRSNMENLIKAFVVLLLSLMLGTILLQVIMRYLPVDLNFSWTEEIARFANIWITFVGGAYLLGDHISVDALVRRLSPKAQKYLSIIANLIACCFFGIVLWGATLMSILEAGKVTPAAGISMAFFYLPLVICSIVLLVYHGIQAVKVKESKRVAKEC</sequence>
<comment type="subcellular location">
    <subcellularLocation>
        <location evidence="1">Cell inner membrane</location>
        <topology evidence="1">Multi-pass membrane protein</topology>
    </subcellularLocation>
</comment>
<dbReference type="PANTHER" id="PTHR35011">
    <property type="entry name" value="2,3-DIKETO-L-GULONATE TRAP TRANSPORTER SMALL PERMEASE PROTEIN YIAM"/>
    <property type="match status" value="1"/>
</dbReference>
<evidence type="ECO:0000256" key="9">
    <source>
        <dbReference type="SAM" id="Phobius"/>
    </source>
</evidence>
<evidence type="ECO:0000256" key="7">
    <source>
        <dbReference type="ARBA" id="ARBA00023136"/>
    </source>
</evidence>
<keyword evidence="5 9" id="KW-0812">Transmembrane</keyword>
<feature type="transmembrane region" description="Helical" evidence="9">
    <location>
        <begin position="89"/>
        <end position="109"/>
    </location>
</feature>
<dbReference type="EMBL" id="DOLB01000139">
    <property type="protein sequence ID" value="HBT49981.1"/>
    <property type="molecule type" value="Genomic_DNA"/>
</dbReference>
<dbReference type="GO" id="GO:0005886">
    <property type="term" value="C:plasma membrane"/>
    <property type="evidence" value="ECO:0007669"/>
    <property type="project" value="UniProtKB-SubCell"/>
</dbReference>
<keyword evidence="2" id="KW-0813">Transport</keyword>
<keyword evidence="3" id="KW-1003">Cell membrane</keyword>
<dbReference type="AlphaFoldDB" id="A0A101E4D9"/>
<gene>
    <name evidence="11" type="ORF">DEA61_09295</name>
</gene>
<name>A0A101E4D9_9THEO</name>
<evidence type="ECO:0000256" key="6">
    <source>
        <dbReference type="ARBA" id="ARBA00022989"/>
    </source>
</evidence>
<feature type="transmembrane region" description="Helical" evidence="9">
    <location>
        <begin position="129"/>
        <end position="148"/>
    </location>
</feature>
<evidence type="ECO:0000259" key="10">
    <source>
        <dbReference type="Pfam" id="PF04290"/>
    </source>
</evidence>
<evidence type="ECO:0000256" key="5">
    <source>
        <dbReference type="ARBA" id="ARBA00022692"/>
    </source>
</evidence>
<accession>A0A101E4D9</accession>
<keyword evidence="6 9" id="KW-1133">Transmembrane helix</keyword>
<dbReference type="Pfam" id="PF04290">
    <property type="entry name" value="DctQ"/>
    <property type="match status" value="1"/>
</dbReference>